<dbReference type="SUPFAM" id="SSF101148">
    <property type="entry name" value="Plant invertase/pectin methylesterase inhibitor"/>
    <property type="match status" value="1"/>
</dbReference>
<dbReference type="NCBIfam" id="TIGR01614">
    <property type="entry name" value="PME_inhib"/>
    <property type="match status" value="1"/>
</dbReference>
<dbReference type="Gramene" id="TraesLAC3A03G01252010.1">
    <property type="protein sequence ID" value="TraesLAC3A03G01252010.1.CDS1"/>
    <property type="gene ID" value="TraesLAC3A03G01252010"/>
</dbReference>
<dbReference type="Gramene" id="TraesARI3A03G01327320.1">
    <property type="protein sequence ID" value="TraesARI3A03G01327320.1.CDS1"/>
    <property type="gene ID" value="TraesARI3A03G01327320"/>
</dbReference>
<dbReference type="EnsemblPlants" id="TraesCS3A02G006000.1">
    <property type="protein sequence ID" value="TraesCS3A02G006000.1.cds1"/>
    <property type="gene ID" value="TraesCS3A02G006000"/>
</dbReference>
<dbReference type="OrthoDB" id="764172at2759"/>
<dbReference type="GO" id="GO:0004857">
    <property type="term" value="F:enzyme inhibitor activity"/>
    <property type="evidence" value="ECO:0000318"/>
    <property type="project" value="GO_Central"/>
</dbReference>
<evidence type="ECO:0000256" key="2">
    <source>
        <dbReference type="ARBA" id="ARBA00023157"/>
    </source>
</evidence>
<dbReference type="PANTHER" id="PTHR35357">
    <property type="entry name" value="OS02G0537100 PROTEIN"/>
    <property type="match status" value="1"/>
</dbReference>
<dbReference type="Pfam" id="PF04043">
    <property type="entry name" value="PMEI"/>
    <property type="match status" value="1"/>
</dbReference>
<dbReference type="InterPro" id="IPR035513">
    <property type="entry name" value="Invertase/methylesterase_inhib"/>
</dbReference>
<dbReference type="Proteomes" id="UP000019116">
    <property type="component" value="Chromosome 3A"/>
</dbReference>
<dbReference type="SMR" id="A0A3B6E9I3"/>
<dbReference type="InterPro" id="IPR006501">
    <property type="entry name" value="Pectinesterase_inhib_dom"/>
</dbReference>
<evidence type="ECO:0000256" key="4">
    <source>
        <dbReference type="SAM" id="SignalP"/>
    </source>
</evidence>
<dbReference type="Gramene" id="TraesCS3A03G0014700.1">
    <property type="protein sequence ID" value="TraesCS3A03G0014700.1.CDS1"/>
    <property type="gene ID" value="TraesCS3A03G0014700"/>
</dbReference>
<keyword evidence="7" id="KW-1185">Reference proteome</keyword>
<dbReference type="GO" id="GO:0009505">
    <property type="term" value="C:plant-type cell wall"/>
    <property type="evidence" value="ECO:0000318"/>
    <property type="project" value="GO_Central"/>
</dbReference>
<evidence type="ECO:0000256" key="1">
    <source>
        <dbReference type="ARBA" id="ARBA00022729"/>
    </source>
</evidence>
<proteinExistence type="inferred from homology"/>
<evidence type="ECO:0000256" key="3">
    <source>
        <dbReference type="ARBA" id="ARBA00038471"/>
    </source>
</evidence>
<feature type="domain" description="Pectinesterase inhibitor" evidence="5">
    <location>
        <begin position="28"/>
        <end position="173"/>
    </location>
</feature>
<reference evidence="6" key="2">
    <citation type="submission" date="2018-10" db="UniProtKB">
        <authorList>
            <consortium name="EnsemblPlants"/>
        </authorList>
    </citation>
    <scope>IDENTIFICATION</scope>
</reference>
<evidence type="ECO:0000313" key="6">
    <source>
        <dbReference type="EnsemblPlants" id="TraesCS3A02G006000.1.cds1"/>
    </source>
</evidence>
<dbReference type="SMART" id="SM00856">
    <property type="entry name" value="PMEI"/>
    <property type="match status" value="1"/>
</dbReference>
<feature type="signal peptide" evidence="4">
    <location>
        <begin position="1"/>
        <end position="28"/>
    </location>
</feature>
<dbReference type="Gramene" id="TraesNOR3A03G01327150.1">
    <property type="protein sequence ID" value="TraesNOR3A03G01327150.1.CDS1"/>
    <property type="gene ID" value="TraesNOR3A03G01327150"/>
</dbReference>
<dbReference type="AlphaFoldDB" id="A0A3B6E9I3"/>
<protein>
    <recommendedName>
        <fullName evidence="5">Pectinesterase inhibitor domain-containing protein</fullName>
    </recommendedName>
</protein>
<dbReference type="InterPro" id="IPR034086">
    <property type="entry name" value="PMEI_plant"/>
</dbReference>
<name>A0A3B6E9I3_WHEAT</name>
<keyword evidence="2" id="KW-1015">Disulfide bond</keyword>
<feature type="chain" id="PRO_5043173074" description="Pectinesterase inhibitor domain-containing protein" evidence="4">
    <location>
        <begin position="29"/>
        <end position="180"/>
    </location>
</feature>
<organism evidence="6">
    <name type="scientific">Triticum aestivum</name>
    <name type="common">Wheat</name>
    <dbReference type="NCBI Taxonomy" id="4565"/>
    <lineage>
        <taxon>Eukaryota</taxon>
        <taxon>Viridiplantae</taxon>
        <taxon>Streptophyta</taxon>
        <taxon>Embryophyta</taxon>
        <taxon>Tracheophyta</taxon>
        <taxon>Spermatophyta</taxon>
        <taxon>Magnoliopsida</taxon>
        <taxon>Liliopsida</taxon>
        <taxon>Poales</taxon>
        <taxon>Poaceae</taxon>
        <taxon>BOP clade</taxon>
        <taxon>Pooideae</taxon>
        <taxon>Triticodae</taxon>
        <taxon>Triticeae</taxon>
        <taxon>Triticinae</taxon>
        <taxon>Triticum</taxon>
    </lineage>
</organism>
<evidence type="ECO:0000313" key="7">
    <source>
        <dbReference type="Proteomes" id="UP000019116"/>
    </source>
</evidence>
<dbReference type="OMA" id="VFISRTC"/>
<dbReference type="GO" id="GO:0046910">
    <property type="term" value="F:pectinesterase inhibitor activity"/>
    <property type="evidence" value="ECO:0007669"/>
    <property type="project" value="InterPro"/>
</dbReference>
<evidence type="ECO:0000259" key="5">
    <source>
        <dbReference type="SMART" id="SM00856"/>
    </source>
</evidence>
<dbReference type="PANTHER" id="PTHR35357:SF8">
    <property type="entry name" value="OS01G0111000 PROTEIN"/>
    <property type="match status" value="1"/>
</dbReference>
<accession>A0A3B6E9I3</accession>
<reference evidence="6" key="1">
    <citation type="submission" date="2018-08" db="EMBL/GenBank/DDBJ databases">
        <authorList>
            <person name="Rossello M."/>
        </authorList>
    </citation>
    <scope>NUCLEOTIDE SEQUENCE [LARGE SCALE GENOMIC DNA]</scope>
    <source>
        <strain evidence="6">cv. Chinese Spring</strain>
    </source>
</reference>
<dbReference type="Gramene" id="TraesCS3A02G006000.1">
    <property type="protein sequence ID" value="TraesCS3A02G006000.1.cds1"/>
    <property type="gene ID" value="TraesCS3A02G006000"/>
</dbReference>
<sequence length="180" mass="19258">MAGTATTSTATVLVILVILSCGLPAGHANAVFISRTCKKTNNAALCKQVLQLNQDSVKASTVHDLASIALGIATSFTTFQANNIRVGAKFNQGTPVGDALSVCLRAYSDAEDDLRYKAKRSFDRGDYADASKIVMGAKAAGYVCDNTLKRIKKDFHAEVDRYMKERCGVAAELIGLLIHK</sequence>
<dbReference type="Gene3D" id="1.20.140.40">
    <property type="entry name" value="Invertase/pectin methylesterase inhibitor family protein"/>
    <property type="match status" value="1"/>
</dbReference>
<dbReference type="CDD" id="cd15797">
    <property type="entry name" value="PMEI"/>
    <property type="match status" value="1"/>
</dbReference>
<dbReference type="GO" id="GO:0009827">
    <property type="term" value="P:plant-type cell wall modification"/>
    <property type="evidence" value="ECO:0000318"/>
    <property type="project" value="GO_Central"/>
</dbReference>
<keyword evidence="1 4" id="KW-0732">Signal</keyword>
<comment type="similarity">
    <text evidence="3">Belongs to the PMEI family.</text>
</comment>